<evidence type="ECO:0000256" key="13">
    <source>
        <dbReference type="RuleBase" id="RU004424"/>
    </source>
</evidence>
<keyword evidence="9 13" id="KW-0675">Receptor</keyword>
<evidence type="ECO:0000256" key="2">
    <source>
        <dbReference type="ARBA" id="ARBA00007376"/>
    </source>
</evidence>
<keyword evidence="8 13" id="KW-0472">Membrane</keyword>
<evidence type="ECO:0000256" key="11">
    <source>
        <dbReference type="ARBA" id="ARBA00023224"/>
    </source>
</evidence>
<keyword evidence="7 13" id="KW-0297">G-protein coupled receptor</keyword>
<feature type="transmembrane region" description="Helical" evidence="14">
    <location>
        <begin position="140"/>
        <end position="161"/>
    </location>
</feature>
<accession>A0A1S3WAD1</accession>
<feature type="transmembrane region" description="Helical" evidence="14">
    <location>
        <begin position="246"/>
        <end position="272"/>
    </location>
</feature>
<dbReference type="InterPro" id="IPR007960">
    <property type="entry name" value="TAS2R"/>
</dbReference>
<dbReference type="SUPFAM" id="SSF81321">
    <property type="entry name" value="Family A G protein-coupled receptor-like"/>
    <property type="match status" value="1"/>
</dbReference>
<dbReference type="PANTHER" id="PTHR11394:SF32">
    <property type="entry name" value="TASTE RECEPTOR TYPE 2 MEMBER 60"/>
    <property type="match status" value="1"/>
</dbReference>
<evidence type="ECO:0000256" key="6">
    <source>
        <dbReference type="ARBA" id="ARBA00022989"/>
    </source>
</evidence>
<comment type="subcellular location">
    <subcellularLocation>
        <location evidence="1 13">Membrane</location>
        <topology evidence="1 13">Multi-pass membrane protein</topology>
    </subcellularLocation>
</comment>
<dbReference type="Gene3D" id="1.20.1070.10">
    <property type="entry name" value="Rhodopsin 7-helix transmembrane proteins"/>
    <property type="match status" value="1"/>
</dbReference>
<evidence type="ECO:0000256" key="5">
    <source>
        <dbReference type="ARBA" id="ARBA00022692"/>
    </source>
</evidence>
<dbReference type="GO" id="GO:0016020">
    <property type="term" value="C:membrane"/>
    <property type="evidence" value="ECO:0007669"/>
    <property type="project" value="UniProtKB-SubCell"/>
</dbReference>
<dbReference type="FunCoup" id="A0A1S3WAD1">
    <property type="interactions" value="40"/>
</dbReference>
<protein>
    <recommendedName>
        <fullName evidence="13">Taste receptor type 2</fullName>
    </recommendedName>
</protein>
<feature type="transmembrane region" description="Helical" evidence="14">
    <location>
        <begin position="199"/>
        <end position="217"/>
    </location>
</feature>
<name>A0A1S3WAD1_ERIEU</name>
<dbReference type="InParanoid" id="A0A1S3WAD1"/>
<keyword evidence="6 14" id="KW-1133">Transmembrane helix</keyword>
<dbReference type="OrthoDB" id="9836876at2759"/>
<reference evidence="16" key="1">
    <citation type="submission" date="2025-08" db="UniProtKB">
        <authorList>
            <consortium name="RefSeq"/>
        </authorList>
    </citation>
    <scope>IDENTIFICATION</scope>
</reference>
<evidence type="ECO:0000256" key="10">
    <source>
        <dbReference type="ARBA" id="ARBA00023180"/>
    </source>
</evidence>
<evidence type="ECO:0000256" key="3">
    <source>
        <dbReference type="ARBA" id="ARBA00022480"/>
    </source>
</evidence>
<evidence type="ECO:0000256" key="14">
    <source>
        <dbReference type="SAM" id="Phobius"/>
    </source>
</evidence>
<feature type="transmembrane region" description="Helical" evidence="14">
    <location>
        <begin position="20"/>
        <end position="47"/>
    </location>
</feature>
<dbReference type="RefSeq" id="XP_016043290.2">
    <property type="nucleotide sequence ID" value="XM_016187804.2"/>
</dbReference>
<evidence type="ECO:0000313" key="16">
    <source>
        <dbReference type="RefSeq" id="XP_016043290.2"/>
    </source>
</evidence>
<dbReference type="Pfam" id="PF05296">
    <property type="entry name" value="TAS2R"/>
    <property type="match status" value="1"/>
</dbReference>
<dbReference type="GeneID" id="107522467"/>
<feature type="transmembrane region" description="Helical" evidence="14">
    <location>
        <begin position="102"/>
        <end position="120"/>
    </location>
</feature>
<evidence type="ECO:0000313" key="15">
    <source>
        <dbReference type="Proteomes" id="UP001652624"/>
    </source>
</evidence>
<evidence type="ECO:0000256" key="8">
    <source>
        <dbReference type="ARBA" id="ARBA00023136"/>
    </source>
</evidence>
<evidence type="ECO:0000256" key="4">
    <source>
        <dbReference type="ARBA" id="ARBA00022606"/>
    </source>
</evidence>
<evidence type="ECO:0000256" key="12">
    <source>
        <dbReference type="RuleBase" id="RU004423"/>
    </source>
</evidence>
<dbReference type="PANTHER" id="PTHR11394">
    <property type="entry name" value="TASTE RECEPTOR TYPE 2"/>
    <property type="match status" value="1"/>
</dbReference>
<evidence type="ECO:0000256" key="7">
    <source>
        <dbReference type="ARBA" id="ARBA00023040"/>
    </source>
</evidence>
<keyword evidence="3 13" id="KW-0919">Taste</keyword>
<evidence type="ECO:0000256" key="1">
    <source>
        <dbReference type="ARBA" id="ARBA00004141"/>
    </source>
</evidence>
<organism evidence="15 16">
    <name type="scientific">Erinaceus europaeus</name>
    <name type="common">Western European hedgehog</name>
    <dbReference type="NCBI Taxonomy" id="9365"/>
    <lineage>
        <taxon>Eukaryota</taxon>
        <taxon>Metazoa</taxon>
        <taxon>Chordata</taxon>
        <taxon>Craniata</taxon>
        <taxon>Vertebrata</taxon>
        <taxon>Euteleostomi</taxon>
        <taxon>Mammalia</taxon>
        <taxon>Eutheria</taxon>
        <taxon>Laurasiatheria</taxon>
        <taxon>Eulipotyphla</taxon>
        <taxon>Erinaceidae</taxon>
        <taxon>Erinaceinae</taxon>
        <taxon>Erinaceus</taxon>
    </lineage>
</organism>
<feature type="transmembrane region" description="Helical" evidence="14">
    <location>
        <begin position="59"/>
        <end position="82"/>
    </location>
</feature>
<dbReference type="GO" id="GO:0004930">
    <property type="term" value="F:G protein-coupled receptor activity"/>
    <property type="evidence" value="ECO:0007669"/>
    <property type="project" value="UniProtKB-KW"/>
</dbReference>
<dbReference type="CTD" id="338398"/>
<keyword evidence="10" id="KW-0325">Glycoprotein</keyword>
<feature type="transmembrane region" description="Helical" evidence="14">
    <location>
        <begin position="278"/>
        <end position="299"/>
    </location>
</feature>
<keyword evidence="5 13" id="KW-0812">Transmembrane</keyword>
<proteinExistence type="inferred from homology"/>
<dbReference type="eggNOG" id="ENOG502S2SI">
    <property type="taxonomic scope" value="Eukaryota"/>
</dbReference>
<dbReference type="GO" id="GO:0033038">
    <property type="term" value="F:bitter taste receptor activity"/>
    <property type="evidence" value="ECO:0007669"/>
    <property type="project" value="InterPro"/>
</dbReference>
<dbReference type="AlphaFoldDB" id="A0A1S3WAD1"/>
<keyword evidence="11 13" id="KW-0807">Transducer</keyword>
<sequence length="318" mass="36215">MHGDSSDPRPLAIDKGTITLTVFLLLLCLVAVVGNGLIIAALSVQWLLRRMLSPCDKLLVSLGVSRFCLQWVVITKTIYIFLHPQAFPYNPVWQCLSFQWDFLNAVTLWLSAWLSIYYCVKIATFTQPVFLWLKRKVSGLVLWMLLSSVGFSSFSAVLFLIGNHQVYQNYLKRNPQIWNVTGDAVRRSYERFYFLPLKLVTWTVPVMVFLVGMGLLLSSLGRHTWKTIPFILGGDNLSTQSHVKALLALGSFAVLFVSYFLSLLLSAAGIFPSEELRYWVWQAVIYLCAAIHPIVLLLSSPRLRAVLRKVHFSRRWPS</sequence>
<gene>
    <name evidence="16" type="primary">TAS2R60</name>
</gene>
<evidence type="ECO:0000256" key="9">
    <source>
        <dbReference type="ARBA" id="ARBA00023170"/>
    </source>
</evidence>
<dbReference type="Proteomes" id="UP001652624">
    <property type="component" value="Chromosome 8"/>
</dbReference>
<comment type="similarity">
    <text evidence="2 12">Belongs to the G-protein coupled receptor T2R family.</text>
</comment>
<keyword evidence="4 13" id="KW-0716">Sensory transduction</keyword>
<keyword evidence="15" id="KW-1185">Reference proteome</keyword>